<keyword evidence="1" id="KW-0732">Signal</keyword>
<gene>
    <name evidence="3" type="ORF">PPSIR1_05773</name>
</gene>
<comment type="caution">
    <text evidence="3">The sequence shown here is derived from an EMBL/GenBank/DDBJ whole genome shotgun (WGS) entry which is preliminary data.</text>
</comment>
<reference evidence="3 4" key="1">
    <citation type="submission" date="2007-06" db="EMBL/GenBank/DDBJ databases">
        <authorList>
            <person name="Shimkets L."/>
            <person name="Ferriera S."/>
            <person name="Johnson J."/>
            <person name="Kravitz S."/>
            <person name="Beeson K."/>
            <person name="Sutton G."/>
            <person name="Rogers Y.-H."/>
            <person name="Friedman R."/>
            <person name="Frazier M."/>
            <person name="Venter J.C."/>
        </authorList>
    </citation>
    <scope>NUCLEOTIDE SEQUENCE [LARGE SCALE GENOMIC DNA]</scope>
    <source>
        <strain evidence="3 4">SIR-1</strain>
    </source>
</reference>
<feature type="signal peptide" evidence="1">
    <location>
        <begin position="1"/>
        <end position="27"/>
    </location>
</feature>
<evidence type="ECO:0000259" key="2">
    <source>
        <dbReference type="Pfam" id="PF16694"/>
    </source>
</evidence>
<proteinExistence type="predicted"/>
<evidence type="ECO:0000313" key="4">
    <source>
        <dbReference type="Proteomes" id="UP000005801"/>
    </source>
</evidence>
<evidence type="ECO:0000313" key="3">
    <source>
        <dbReference type="EMBL" id="EDM81951.1"/>
    </source>
</evidence>
<accession>A6FXC7</accession>
<dbReference type="STRING" id="391625.PPSIR1_05773"/>
<feature type="domain" description="Cytochrome P460" evidence="2">
    <location>
        <begin position="39"/>
        <end position="147"/>
    </location>
</feature>
<dbReference type="AlphaFoldDB" id="A6FXC7"/>
<dbReference type="Gene3D" id="3.50.70.20">
    <property type="entry name" value="Cytochrome P460"/>
    <property type="match status" value="1"/>
</dbReference>
<dbReference type="OrthoDB" id="274365at2"/>
<name>A6FXC7_9BACT</name>
<dbReference type="RefSeq" id="WP_006969126.1">
    <property type="nucleotide sequence ID" value="NZ_ABCS01000001.1"/>
</dbReference>
<feature type="chain" id="PRO_5002697186" description="Cytochrome P460 domain-containing protein" evidence="1">
    <location>
        <begin position="28"/>
        <end position="156"/>
    </location>
</feature>
<keyword evidence="4" id="KW-1185">Reference proteome</keyword>
<protein>
    <recommendedName>
        <fullName evidence="2">Cytochrome P460 domain-containing protein</fullName>
    </recommendedName>
</protein>
<sequence>MRPLAPALLLSLLAALSTALGCSRGQAEDLLEQVRDDDYRSNYARAPGWPDPQQPGFGPHGGFVDIYVNEVVSEAIEAGEPLSAWPEGSIIVKDGWEDADAEALRYVAIMEKRGGGEWFWAEYEEDDSVAYAGLDLSTCTGCHSSGEDQVRAFGLP</sequence>
<dbReference type="Pfam" id="PF16694">
    <property type="entry name" value="Cytochrome_P460"/>
    <property type="match status" value="1"/>
</dbReference>
<dbReference type="InterPro" id="IPR038142">
    <property type="entry name" value="Cytochrome_P460_sp"/>
</dbReference>
<organism evidence="3 4">
    <name type="scientific">Plesiocystis pacifica SIR-1</name>
    <dbReference type="NCBI Taxonomy" id="391625"/>
    <lineage>
        <taxon>Bacteria</taxon>
        <taxon>Pseudomonadati</taxon>
        <taxon>Myxococcota</taxon>
        <taxon>Polyangia</taxon>
        <taxon>Nannocystales</taxon>
        <taxon>Nannocystaceae</taxon>
        <taxon>Plesiocystis</taxon>
    </lineage>
</organism>
<evidence type="ECO:0000256" key="1">
    <source>
        <dbReference type="SAM" id="SignalP"/>
    </source>
</evidence>
<dbReference type="Proteomes" id="UP000005801">
    <property type="component" value="Unassembled WGS sequence"/>
</dbReference>
<dbReference type="PROSITE" id="PS51257">
    <property type="entry name" value="PROKAR_LIPOPROTEIN"/>
    <property type="match status" value="1"/>
</dbReference>
<dbReference type="EMBL" id="ABCS01000001">
    <property type="protein sequence ID" value="EDM81951.1"/>
    <property type="molecule type" value="Genomic_DNA"/>
</dbReference>
<dbReference type="InterPro" id="IPR032033">
    <property type="entry name" value="Cytochrome_P460"/>
</dbReference>
<dbReference type="CDD" id="cd20716">
    <property type="entry name" value="cyt_P460_fam"/>
    <property type="match status" value="1"/>
</dbReference>